<comment type="caution">
    <text evidence="2">The sequence shown here is derived from an EMBL/GenBank/DDBJ whole genome shotgun (WGS) entry which is preliminary data.</text>
</comment>
<dbReference type="Proteomes" id="UP001589894">
    <property type="component" value="Unassembled WGS sequence"/>
</dbReference>
<accession>A0ABV6P3K6</accession>
<dbReference type="EMBL" id="JBHLUE010000026">
    <property type="protein sequence ID" value="MFC0567615.1"/>
    <property type="molecule type" value="Genomic_DNA"/>
</dbReference>
<proteinExistence type="predicted"/>
<keyword evidence="3" id="KW-1185">Reference proteome</keyword>
<evidence type="ECO:0000313" key="3">
    <source>
        <dbReference type="Proteomes" id="UP001589894"/>
    </source>
</evidence>
<feature type="region of interest" description="Disordered" evidence="1">
    <location>
        <begin position="169"/>
        <end position="192"/>
    </location>
</feature>
<evidence type="ECO:0000313" key="2">
    <source>
        <dbReference type="EMBL" id="MFC0567615.1"/>
    </source>
</evidence>
<evidence type="ECO:0008006" key="4">
    <source>
        <dbReference type="Google" id="ProtNLM"/>
    </source>
</evidence>
<organism evidence="2 3">
    <name type="scientific">Plantactinospora siamensis</name>
    <dbReference type="NCBI Taxonomy" id="555372"/>
    <lineage>
        <taxon>Bacteria</taxon>
        <taxon>Bacillati</taxon>
        <taxon>Actinomycetota</taxon>
        <taxon>Actinomycetes</taxon>
        <taxon>Micromonosporales</taxon>
        <taxon>Micromonosporaceae</taxon>
        <taxon>Plantactinospora</taxon>
    </lineage>
</organism>
<evidence type="ECO:0000256" key="1">
    <source>
        <dbReference type="SAM" id="MobiDB-lite"/>
    </source>
</evidence>
<reference evidence="2 3" key="1">
    <citation type="submission" date="2024-09" db="EMBL/GenBank/DDBJ databases">
        <authorList>
            <person name="Sun Q."/>
            <person name="Mori K."/>
        </authorList>
    </citation>
    <scope>NUCLEOTIDE SEQUENCE [LARGE SCALE GENOMIC DNA]</scope>
    <source>
        <strain evidence="2 3">TBRC 2205</strain>
    </source>
</reference>
<gene>
    <name evidence="2" type="ORF">ACFFHU_26185</name>
</gene>
<protein>
    <recommendedName>
        <fullName evidence="4">DUF4760 domain-containing protein</fullName>
    </recommendedName>
</protein>
<sequence length="192" mass="21823">MDMSQAINLLALLVALAAVVTSSLLTWRALRLNDNANHLPIVLDALKAQRTAEFTRMEAELWAELPRQDVPLGFAKLPEPLRGHAFEVGCYYQHLACLAEYGVADWDFIAVQVTYRMLRTWDCIRPYVNAERKNRGSDSSFLNSYERFAEKARRTDVDAATERLYRRGGRGGPALRAAPMLRRRRQPVTATE</sequence>
<dbReference type="RefSeq" id="WP_377342923.1">
    <property type="nucleotide sequence ID" value="NZ_JBHLUE010000026.1"/>
</dbReference>
<name>A0ABV6P3K6_9ACTN</name>